<name>M8CQ54_AEGTA</name>
<dbReference type="EnsemblPlants" id="EMT25731">
    <property type="protein sequence ID" value="EMT25731"/>
    <property type="gene ID" value="F775_24019"/>
</dbReference>
<evidence type="ECO:0000256" key="2">
    <source>
        <dbReference type="ARBA" id="ARBA00023054"/>
    </source>
</evidence>
<dbReference type="AlphaFoldDB" id="M8CQ54"/>
<feature type="compositionally biased region" description="Low complexity" evidence="3">
    <location>
        <begin position="209"/>
        <end position="218"/>
    </location>
</feature>
<keyword evidence="2" id="KW-0175">Coiled coil</keyword>
<feature type="compositionally biased region" description="Low complexity" evidence="3">
    <location>
        <begin position="462"/>
        <end position="611"/>
    </location>
</feature>
<evidence type="ECO:0000313" key="4">
    <source>
        <dbReference type="EnsemblPlants" id="EMT25731"/>
    </source>
</evidence>
<dbReference type="PANTHER" id="PTHR22691">
    <property type="entry name" value="YEAST SPT2-RELATED"/>
    <property type="match status" value="1"/>
</dbReference>
<dbReference type="GO" id="GO:0006334">
    <property type="term" value="P:nucleosome assembly"/>
    <property type="evidence" value="ECO:0007669"/>
    <property type="project" value="TreeGrafter"/>
</dbReference>
<feature type="region of interest" description="Disordered" evidence="3">
    <location>
        <begin position="721"/>
        <end position="757"/>
    </location>
</feature>
<dbReference type="SMART" id="SM00784">
    <property type="entry name" value="SPT2"/>
    <property type="match status" value="1"/>
</dbReference>
<feature type="compositionally biased region" description="Acidic residues" evidence="3">
    <location>
        <begin position="137"/>
        <end position="164"/>
    </location>
</feature>
<feature type="region of interest" description="Disordered" evidence="3">
    <location>
        <begin position="131"/>
        <end position="258"/>
    </location>
</feature>
<dbReference type="GO" id="GO:0003677">
    <property type="term" value="F:DNA binding"/>
    <property type="evidence" value="ECO:0007669"/>
    <property type="project" value="TreeGrafter"/>
</dbReference>
<feature type="compositionally biased region" description="Basic and acidic residues" evidence="3">
    <location>
        <begin position="378"/>
        <end position="393"/>
    </location>
</feature>
<dbReference type="Pfam" id="PF08243">
    <property type="entry name" value="SPT2"/>
    <property type="match status" value="1"/>
</dbReference>
<organism evidence="4">
    <name type="scientific">Aegilops tauschii</name>
    <name type="common">Tausch's goatgrass</name>
    <name type="synonym">Aegilops squarrosa</name>
    <dbReference type="NCBI Taxonomy" id="37682"/>
    <lineage>
        <taxon>Eukaryota</taxon>
        <taxon>Viridiplantae</taxon>
        <taxon>Streptophyta</taxon>
        <taxon>Embryophyta</taxon>
        <taxon>Tracheophyta</taxon>
        <taxon>Spermatophyta</taxon>
        <taxon>Magnoliopsida</taxon>
        <taxon>Liliopsida</taxon>
        <taxon>Poales</taxon>
        <taxon>Poaceae</taxon>
        <taxon>BOP clade</taxon>
        <taxon>Pooideae</taxon>
        <taxon>Triticodae</taxon>
        <taxon>Triticeae</taxon>
        <taxon>Triticinae</taxon>
        <taxon>Aegilops</taxon>
    </lineage>
</organism>
<evidence type="ECO:0000256" key="1">
    <source>
        <dbReference type="ARBA" id="ARBA00006461"/>
    </source>
</evidence>
<feature type="compositionally biased region" description="Basic and acidic residues" evidence="3">
    <location>
        <begin position="57"/>
        <end position="70"/>
    </location>
</feature>
<evidence type="ECO:0000256" key="3">
    <source>
        <dbReference type="SAM" id="MobiDB-lite"/>
    </source>
</evidence>
<dbReference type="GO" id="GO:0042393">
    <property type="term" value="F:histone binding"/>
    <property type="evidence" value="ECO:0007669"/>
    <property type="project" value="TreeGrafter"/>
</dbReference>
<feature type="compositionally biased region" description="Basic and acidic residues" evidence="3">
    <location>
        <begin position="172"/>
        <end position="182"/>
    </location>
</feature>
<dbReference type="GO" id="GO:0006360">
    <property type="term" value="P:transcription by RNA polymerase I"/>
    <property type="evidence" value="ECO:0007669"/>
    <property type="project" value="TreeGrafter"/>
</dbReference>
<feature type="compositionally biased region" description="Basic and acidic residues" evidence="3">
    <location>
        <begin position="721"/>
        <end position="730"/>
    </location>
</feature>
<feature type="region of interest" description="Disordered" evidence="3">
    <location>
        <begin position="306"/>
        <end position="330"/>
    </location>
</feature>
<dbReference type="InterPro" id="IPR013256">
    <property type="entry name" value="Chromatin_SPT2"/>
</dbReference>
<feature type="compositionally biased region" description="Basic and acidic residues" evidence="3">
    <location>
        <begin position="615"/>
        <end position="633"/>
    </location>
</feature>
<feature type="region of interest" description="Disordered" evidence="3">
    <location>
        <begin position="348"/>
        <end position="664"/>
    </location>
</feature>
<comment type="similarity">
    <text evidence="1">Belongs to the SPT2 family.</text>
</comment>
<dbReference type="GO" id="GO:0005730">
    <property type="term" value="C:nucleolus"/>
    <property type="evidence" value="ECO:0007669"/>
    <property type="project" value="TreeGrafter"/>
</dbReference>
<feature type="region of interest" description="Disordered" evidence="3">
    <location>
        <begin position="1"/>
        <end position="105"/>
    </location>
</feature>
<reference evidence="4" key="1">
    <citation type="submission" date="2015-06" db="UniProtKB">
        <authorList>
            <consortium name="EnsemblPlants"/>
        </authorList>
    </citation>
    <scope>IDENTIFICATION</scope>
</reference>
<feature type="compositionally biased region" description="Low complexity" evidence="3">
    <location>
        <begin position="187"/>
        <end position="197"/>
    </location>
</feature>
<accession>M8CQ54</accession>
<feature type="compositionally biased region" description="Basic and acidic residues" evidence="3">
    <location>
        <begin position="436"/>
        <end position="448"/>
    </location>
</feature>
<feature type="compositionally biased region" description="Polar residues" evidence="3">
    <location>
        <begin position="368"/>
        <end position="377"/>
    </location>
</feature>
<evidence type="ECO:0008006" key="5">
    <source>
        <dbReference type="Google" id="ProtNLM"/>
    </source>
</evidence>
<proteinExistence type="inferred from homology"/>
<dbReference type="PANTHER" id="PTHR22691:SF12">
    <property type="entry name" value="OS11G0296800 PROTEIN"/>
    <property type="match status" value="1"/>
</dbReference>
<sequence length="1033" mass="116661">MEREWPRGRGRRAAGSGMGAHRSRHVPRGQSEELGGYPCNGHGGRRFSATAKYLPRANERGNRGKARGDHGGVNGALGEDMGARGGADRTAMSRWPKVEEDGSDVYAGELHDATTGSLAQMSRYEYETNGYHRAVEDEYEDEYYDEDEYEEEGAGAPEEDEEPPEGQQEFLQIRERLKEQIRRKAQGTSASTAGRSSSLHDRRPPPPNFGSFFGPSKPVISQRVIEERKSMKEIQNTVPRERRPPGVIYMQKDIPSSSRVQVQAKTNGFHQKQKIVNECSHKIAAAMQAKKKAEALKDNRDYSFLLSDDADIPSPPREKPAARPSLTQKSVESADGWFFCVKDREMMHSAAKSRAPTSQPARLPNGHVLNNNTSSTQRRPESKFESKGKEMLPSREGAIDNGRMHGVVRNGSSQATGSKAASQKFPSKGQIANKPSMKEVNEQSLRKDHLARKQPVLPNGRPQPSQSQRMQSALYGQRPQQSSQSQRPQQSSQSQRPQQSSQSQRPQQSSQSQRPQQSSQSQRPLQSQSQRPLQSSHSQRQLQSSQRERPLQSSQSQRPQQSSQSQRPQRSLQRQRPQQSSQLQSSQSQRQLPQSNRPQQMLQRQRPLSSQGHYPEQRRVQANDRVKPSERQPSRQVSANGRDDRAKKKQLGKRRFDDDIEDEDDPMAMIRSMFRYDPSKYAGRDDDDSDMEADFATIEMEEKRSARIARQEDEEELRLLEEEERREQERKRRRTTVSELPSSAPVKRRQYFTPNQEKKRQDSDILALILGFSVMRFLREDVPVDFEVLIDVFSLGEDVPVDFEVLIGIGEMRAWCGGEAGDGDAVCVVPFLKASPWRSSRPLSATSGGNPRSIDRMTAALWVVSPLGASFLGVHTGSRDRRTASLMEWCFIFHIDGGGSQQRGAVESWRLMRGDGLAREEEAVWRHGGVDGREAWQGWCISYALRMDRGKMEVTALAAGGAHWECARPVWDPIQIVAWMGHPALDVRLWCDVCLVFGPDVRHTFIMGIGVATVLPRWWLQAYLCITLYGLCE</sequence>
<protein>
    <recommendedName>
        <fullName evidence="5">SPT2 chromatin protein</fullName>
    </recommendedName>
</protein>
<feature type="compositionally biased region" description="Polar residues" evidence="3">
    <location>
        <begin position="410"/>
        <end position="425"/>
    </location>
</feature>